<dbReference type="SUPFAM" id="SSF52540">
    <property type="entry name" value="P-loop containing nucleoside triphosphate hydrolases"/>
    <property type="match status" value="1"/>
</dbReference>
<comment type="subunit">
    <text evidence="7">Homodimer.</text>
</comment>
<dbReference type="Gene3D" id="3.40.440.10">
    <property type="entry name" value="Adenylosuccinate Synthetase, subunit A, domain 1"/>
    <property type="match status" value="2"/>
</dbReference>
<feature type="binding site" evidence="7">
    <location>
        <position position="20"/>
    </location>
    <ligand>
        <name>Mg(2+)</name>
        <dbReference type="ChEBI" id="CHEBI:18420"/>
    </ligand>
</feature>
<dbReference type="GO" id="GO:0005737">
    <property type="term" value="C:cytoplasm"/>
    <property type="evidence" value="ECO:0007669"/>
    <property type="project" value="UniProtKB-SubCell"/>
</dbReference>
<feature type="active site" description="Proton acceptor" evidence="7">
    <location>
        <position position="20"/>
    </location>
</feature>
<keyword evidence="6 7" id="KW-0342">GTP-binding</keyword>
<evidence type="ECO:0000313" key="8">
    <source>
        <dbReference type="EMBL" id="AWI10385.1"/>
    </source>
</evidence>
<feature type="binding site" description="in other chain" evidence="7">
    <location>
        <begin position="20"/>
        <end position="23"/>
    </location>
    <ligand>
        <name>IMP</name>
        <dbReference type="ChEBI" id="CHEBI:58053"/>
        <note>ligand shared between dimeric partners</note>
    </ligand>
</feature>
<evidence type="ECO:0000256" key="4">
    <source>
        <dbReference type="ARBA" id="ARBA00022755"/>
    </source>
</evidence>
<feature type="binding site" evidence="7">
    <location>
        <begin position="497"/>
        <end position="499"/>
    </location>
    <ligand>
        <name>GTP</name>
        <dbReference type="ChEBI" id="CHEBI:37565"/>
    </ligand>
</feature>
<comment type="caution">
    <text evidence="7">Lacks conserved residue(s) required for the propagation of feature annotation.</text>
</comment>
<keyword evidence="2 7" id="KW-0479">Metal-binding</keyword>
<keyword evidence="1 7" id="KW-0436">Ligase</keyword>
<proteinExistence type="inferred from homology"/>
<feature type="binding site" description="in other chain" evidence="7">
    <location>
        <position position="144"/>
    </location>
    <ligand>
        <name>IMP</name>
        <dbReference type="ChEBI" id="CHEBI:58053"/>
        <note>ligand shared between dimeric partners</note>
    </ligand>
</feature>
<dbReference type="HAMAP" id="MF_00011">
    <property type="entry name" value="Adenylosucc_synth"/>
    <property type="match status" value="1"/>
</dbReference>
<keyword evidence="9" id="KW-1185">Reference proteome</keyword>
<dbReference type="InterPro" id="IPR042111">
    <property type="entry name" value="Adenylosuccinate_synth_dom3"/>
</dbReference>
<feature type="active site" description="Proton donor" evidence="7">
    <location>
        <position position="55"/>
    </location>
</feature>
<dbReference type="GO" id="GO:0044208">
    <property type="term" value="P:'de novo' AMP biosynthetic process"/>
    <property type="evidence" value="ECO:0007669"/>
    <property type="project" value="UniProtKB-UniRule"/>
</dbReference>
<dbReference type="InterPro" id="IPR001114">
    <property type="entry name" value="Adenylosuccinate_synthetase"/>
</dbReference>
<dbReference type="UniPathway" id="UPA00075">
    <property type="reaction ID" value="UER00335"/>
</dbReference>
<feature type="binding site" description="in other chain" evidence="7">
    <location>
        <position position="284"/>
    </location>
    <ligand>
        <name>IMP</name>
        <dbReference type="ChEBI" id="CHEBI:58053"/>
        <note>ligand shared between dimeric partners</note>
    </ligand>
</feature>
<dbReference type="AlphaFoldDB" id="A0A2U8E6J6"/>
<accession>A0A2U8E6J6</accession>
<dbReference type="InterPro" id="IPR042110">
    <property type="entry name" value="Adenylosuccinate_synth_dom2"/>
</dbReference>
<dbReference type="PANTHER" id="PTHR11846:SF0">
    <property type="entry name" value="ADENYLOSUCCINATE SYNTHETASE"/>
    <property type="match status" value="1"/>
</dbReference>
<keyword evidence="7" id="KW-0963">Cytoplasm</keyword>
<dbReference type="SMART" id="SM00788">
    <property type="entry name" value="Adenylsucc_synt"/>
    <property type="match status" value="1"/>
</dbReference>
<dbReference type="RefSeq" id="WP_108826627.1">
    <property type="nucleotide sequence ID" value="NZ_CP023004.1"/>
</dbReference>
<feature type="binding site" evidence="7">
    <location>
        <begin position="54"/>
        <end position="56"/>
    </location>
    <ligand>
        <name>GTP</name>
        <dbReference type="ChEBI" id="CHEBI:37565"/>
    </ligand>
</feature>
<dbReference type="Gene3D" id="3.90.170.10">
    <property type="entry name" value="Adenylosuccinate Synthetase, subunit A, domain 3"/>
    <property type="match status" value="1"/>
</dbReference>
<feature type="binding site" evidence="7">
    <location>
        <position position="364"/>
    </location>
    <ligand>
        <name>GTP</name>
        <dbReference type="ChEBI" id="CHEBI:37565"/>
    </ligand>
</feature>
<dbReference type="GO" id="GO:0046040">
    <property type="term" value="P:IMP metabolic process"/>
    <property type="evidence" value="ECO:0007669"/>
    <property type="project" value="TreeGrafter"/>
</dbReference>
<name>A0A2U8E6J6_9BACT</name>
<dbReference type="KEGG" id="elut:CKA38_14970"/>
<evidence type="ECO:0000256" key="3">
    <source>
        <dbReference type="ARBA" id="ARBA00022741"/>
    </source>
</evidence>
<gene>
    <name evidence="7" type="primary">purA</name>
    <name evidence="8" type="ORF">CKA38_14970</name>
</gene>
<comment type="subcellular location">
    <subcellularLocation>
        <location evidence="7">Cytoplasm</location>
    </subcellularLocation>
</comment>
<comment type="catalytic activity">
    <reaction evidence="7">
        <text>IMP + L-aspartate + GTP = N(6)-(1,2-dicarboxyethyl)-AMP + GDP + phosphate + 2 H(+)</text>
        <dbReference type="Rhea" id="RHEA:15753"/>
        <dbReference type="ChEBI" id="CHEBI:15378"/>
        <dbReference type="ChEBI" id="CHEBI:29991"/>
        <dbReference type="ChEBI" id="CHEBI:37565"/>
        <dbReference type="ChEBI" id="CHEBI:43474"/>
        <dbReference type="ChEBI" id="CHEBI:57567"/>
        <dbReference type="ChEBI" id="CHEBI:58053"/>
        <dbReference type="ChEBI" id="CHEBI:58189"/>
        <dbReference type="EC" id="6.3.4.4"/>
    </reaction>
</comment>
<dbReference type="InterPro" id="IPR042109">
    <property type="entry name" value="Adenylosuccinate_synth_dom1"/>
</dbReference>
<dbReference type="Proteomes" id="UP000244896">
    <property type="component" value="Chromosome"/>
</dbReference>
<feature type="binding site" evidence="7">
    <location>
        <begin position="19"/>
        <end position="25"/>
    </location>
    <ligand>
        <name>GTP</name>
        <dbReference type="ChEBI" id="CHEBI:37565"/>
    </ligand>
</feature>
<dbReference type="InterPro" id="IPR027417">
    <property type="entry name" value="P-loop_NTPase"/>
</dbReference>
<evidence type="ECO:0000313" key="9">
    <source>
        <dbReference type="Proteomes" id="UP000244896"/>
    </source>
</evidence>
<feature type="binding site" evidence="7">
    <location>
        <position position="54"/>
    </location>
    <ligand>
        <name>Mg(2+)</name>
        <dbReference type="ChEBI" id="CHEBI:18420"/>
    </ligand>
</feature>
<comment type="function">
    <text evidence="7">Plays an important role in the de novo pathway of purine nucleotide biosynthesis. Catalyzes the first committed step in the biosynthesis of AMP from IMP.</text>
</comment>
<keyword evidence="5 7" id="KW-0460">Magnesium</keyword>
<dbReference type="EMBL" id="CP023004">
    <property type="protein sequence ID" value="AWI10385.1"/>
    <property type="molecule type" value="Genomic_DNA"/>
</dbReference>
<keyword evidence="4 7" id="KW-0658">Purine biosynthesis</keyword>
<reference evidence="8 9" key="1">
    <citation type="journal article" date="2018" name="Syst. Appl. Microbiol.">
        <title>Ereboglobus luteus gen. nov. sp. nov. from cockroach guts, and new insights into the oxygen relationship of the genera Opitutus and Didymococcus (Verrucomicrobia: Opitutaceae).</title>
        <authorList>
            <person name="Tegtmeier D."/>
            <person name="Belitz A."/>
            <person name="Radek R."/>
            <person name="Heimerl T."/>
            <person name="Brune A."/>
        </authorList>
    </citation>
    <scope>NUCLEOTIDE SEQUENCE [LARGE SCALE GENOMIC DNA]</scope>
    <source>
        <strain evidence="8 9">Ho45</strain>
    </source>
</reference>
<dbReference type="PANTHER" id="PTHR11846">
    <property type="entry name" value="ADENYLOSUCCINATE SYNTHETASE"/>
    <property type="match status" value="1"/>
</dbReference>
<dbReference type="OrthoDB" id="9807553at2"/>
<feature type="binding site" evidence="7">
    <location>
        <begin position="390"/>
        <end position="392"/>
    </location>
    <ligand>
        <name>GTP</name>
        <dbReference type="ChEBI" id="CHEBI:37565"/>
    </ligand>
</feature>
<protein>
    <recommendedName>
        <fullName evidence="7">Adenylosuccinate synthetase</fullName>
        <shortName evidence="7">AMPSase</shortName>
        <shortName evidence="7">AdSS</shortName>
        <ecNumber evidence="7">6.3.4.4</ecNumber>
    </recommendedName>
    <alternativeName>
        <fullName evidence="7">IMP--aspartate ligase</fullName>
    </alternativeName>
</protein>
<comment type="pathway">
    <text evidence="7">Purine metabolism; AMP biosynthesis via de novo pathway; AMP from IMP: step 1/2.</text>
</comment>
<dbReference type="Pfam" id="PF00709">
    <property type="entry name" value="Adenylsucc_synt"/>
    <property type="match status" value="2"/>
</dbReference>
<comment type="cofactor">
    <cofactor evidence="7">
        <name>Mg(2+)</name>
        <dbReference type="ChEBI" id="CHEBI:18420"/>
    </cofactor>
    <text evidence="7">Binds 1 Mg(2+) ion per subunit.</text>
</comment>
<sequence length="519" mass="57444">MSLLPFSSQLIADVGISFGDEGKGRLIPELASELRGTPAAVSVVLKVNGGANSGHTAAGIKLNLLPAGVVEREIAHLAIGCGVVADPRKVWWEALPLEKKGYPTLSRLLIDERAMVSDFTHRLLDLAWEDYRSNVLREEPRGSTGRGITPAFCDETGQWQITFADFLASPNDYRKKLAQRADRACRTIQHVCQVSAATWDSFFEKLTAAERRANAEAIELGVFSAGEFDFNRFKGSAPFTLNLDALADTYWHAGSSLAKNIGEVRELIRSEVRAGRTIIGEFGQSYWLDKRHGFSPNVTASHTFSPEFFESAGIPLQRIHTFGVAKAYDTKVGTHTFITQMDDAHPLAAKLKQIEFGTSTGRQRMVGWFDAVEKGDALRYGGYQDLMINKADALTHDGDWLGDLLICTAYEDASGKRYHHVPRNEAIRRALRPVYTKHAGWTEDISKIRSFADLPENARHYVAAMYRTTIEVAFHGDYGNDLSRIPASALPNFRYLGVGPEPSQLIKDIPTATELLKLT</sequence>
<dbReference type="GO" id="GO:0004019">
    <property type="term" value="F:adenylosuccinate synthase activity"/>
    <property type="evidence" value="ECO:0007669"/>
    <property type="project" value="UniProtKB-UniRule"/>
</dbReference>
<evidence type="ECO:0000256" key="2">
    <source>
        <dbReference type="ARBA" id="ARBA00022723"/>
    </source>
</evidence>
<evidence type="ECO:0000256" key="6">
    <source>
        <dbReference type="ARBA" id="ARBA00023134"/>
    </source>
</evidence>
<dbReference type="GO" id="GO:0000287">
    <property type="term" value="F:magnesium ion binding"/>
    <property type="evidence" value="ECO:0007669"/>
    <property type="project" value="UniProtKB-UniRule"/>
</dbReference>
<comment type="similarity">
    <text evidence="7">Belongs to the adenylosuccinate synthetase family.</text>
</comment>
<dbReference type="GO" id="GO:0005525">
    <property type="term" value="F:GTP binding"/>
    <property type="evidence" value="ECO:0007669"/>
    <property type="project" value="UniProtKB-UniRule"/>
</dbReference>
<organism evidence="8 9">
    <name type="scientific">Ereboglobus luteus</name>
    <dbReference type="NCBI Taxonomy" id="1796921"/>
    <lineage>
        <taxon>Bacteria</taxon>
        <taxon>Pseudomonadati</taxon>
        <taxon>Verrucomicrobiota</taxon>
        <taxon>Opitutia</taxon>
        <taxon>Opitutales</taxon>
        <taxon>Opitutaceae</taxon>
        <taxon>Ereboglobus</taxon>
    </lineage>
</organism>
<dbReference type="EC" id="6.3.4.4" evidence="7"/>
<feature type="binding site" evidence="7">
    <location>
        <begin position="358"/>
        <end position="364"/>
    </location>
    <ligand>
        <name>substrate</name>
    </ligand>
</feature>
<feature type="binding site" description="in other chain" evidence="7">
    <location>
        <begin position="52"/>
        <end position="55"/>
    </location>
    <ligand>
        <name>IMP</name>
        <dbReference type="ChEBI" id="CHEBI:58053"/>
        <note>ligand shared between dimeric partners</note>
    </ligand>
</feature>
<feature type="binding site" description="in other chain" evidence="7">
    <location>
        <position position="362"/>
    </location>
    <ligand>
        <name>IMP</name>
        <dbReference type="ChEBI" id="CHEBI:58053"/>
        <note>ligand shared between dimeric partners</note>
    </ligand>
</feature>
<keyword evidence="3 7" id="KW-0547">Nucleotide-binding</keyword>
<evidence type="ECO:0000256" key="1">
    <source>
        <dbReference type="ARBA" id="ARBA00022598"/>
    </source>
</evidence>
<evidence type="ECO:0000256" key="5">
    <source>
        <dbReference type="ARBA" id="ARBA00022842"/>
    </source>
</evidence>
<dbReference type="Gene3D" id="1.10.300.10">
    <property type="entry name" value="Adenylosuccinate Synthetase, subunit A, domain 2"/>
    <property type="match status" value="2"/>
</dbReference>
<feature type="binding site" description="in other chain" evidence="7">
    <location>
        <position position="299"/>
    </location>
    <ligand>
        <name>IMP</name>
        <dbReference type="ChEBI" id="CHEBI:58053"/>
        <note>ligand shared between dimeric partners</note>
    </ligand>
</feature>
<evidence type="ECO:0000256" key="7">
    <source>
        <dbReference type="HAMAP-Rule" id="MF_00011"/>
    </source>
</evidence>